<reference evidence="1" key="1">
    <citation type="submission" date="2021-05" db="EMBL/GenBank/DDBJ databases">
        <authorList>
            <person name="Alioto T."/>
            <person name="Alioto T."/>
            <person name="Gomez Garrido J."/>
        </authorList>
    </citation>
    <scope>NUCLEOTIDE SEQUENCE</scope>
</reference>
<proteinExistence type="predicted"/>
<organism evidence="1">
    <name type="scientific">Cacopsylla melanoneura</name>
    <dbReference type="NCBI Taxonomy" id="428564"/>
    <lineage>
        <taxon>Eukaryota</taxon>
        <taxon>Metazoa</taxon>
        <taxon>Ecdysozoa</taxon>
        <taxon>Arthropoda</taxon>
        <taxon>Hexapoda</taxon>
        <taxon>Insecta</taxon>
        <taxon>Pterygota</taxon>
        <taxon>Neoptera</taxon>
        <taxon>Paraneoptera</taxon>
        <taxon>Hemiptera</taxon>
        <taxon>Sternorrhyncha</taxon>
        <taxon>Psylloidea</taxon>
        <taxon>Psyllidae</taxon>
        <taxon>Psyllinae</taxon>
        <taxon>Cacopsylla</taxon>
    </lineage>
</organism>
<dbReference type="AlphaFoldDB" id="A0A8D9BZE3"/>
<protein>
    <submittedName>
        <fullName evidence="1">Uncharacterized protein</fullName>
    </submittedName>
</protein>
<accession>A0A8D9BZE3</accession>
<name>A0A8D9BZE3_9HEMI</name>
<dbReference type="EMBL" id="HBUF01670813">
    <property type="protein sequence ID" value="CAG6790430.1"/>
    <property type="molecule type" value="Transcribed_RNA"/>
</dbReference>
<dbReference type="EMBL" id="HBUF01670814">
    <property type="protein sequence ID" value="CAG6790431.1"/>
    <property type="molecule type" value="Transcribed_RNA"/>
</dbReference>
<evidence type="ECO:0000313" key="1">
    <source>
        <dbReference type="EMBL" id="CAG6790431.1"/>
    </source>
</evidence>
<sequence length="103" mass="11830">MEYPKLTPNQNSLLILGHVNNPNFQRAKWLSTNIIGKRLSELFKPVHVCGLFDNEFQKQLWYFQHAIGGVFWGCHSEVRVKSDLCILMSVPIRGKSEIKSIST</sequence>